<evidence type="ECO:0000256" key="5">
    <source>
        <dbReference type="ARBA" id="ARBA00022741"/>
    </source>
</evidence>
<dbReference type="EMBL" id="PFFQ01000041">
    <property type="protein sequence ID" value="PIW16015.1"/>
    <property type="molecule type" value="Genomic_DNA"/>
</dbReference>
<sequence length="595" mass="67079">MNLNEPEFMSQERLWELLLELEQARNWERELRQESETLLEGLKVLALSNRSENVFPRLLQVLQVYLGFERAWVLLAHSDEQMCVMAFSEEADWNQPLSLAHWPIGRFFKRLIKGKPSVVYDVLQIPEWQHLPSEFLAEIGPALHIPLPGLQQTALLIAVHSQKSVFGPRHLSLAGHLSFLASQALRQLEFQQELQRLNQELELRVLERTQELEMANRALNQAARLKDEFLANMSHELRTPLTAVLGLTELISREILGPLTPKQSKSLGTIQESGKHLLSLINDVLDLAKIEAGKTELLLEPVNLQELGSSVVEMVHQLAENKHIRVSFSCQPFDLQAYFDVQKLRQVLLNLLSNAIKFTPEEGQVELKIEENKLSHAVIFSVKDTGIGIAEADRERLFQPFVQIDRGLSRRYGGTGLGLTLVKKIADLHGGCIQVESQPGQGSLFQLILPGDKTVSHPVLKCELAEKSEKAKILVVDDHLANLDLFSEYLQFLGYQTVLAHGGADALDLLKKDLPALILTDIQMPEMSGLELIEKIKAQDHLLKIPIVALTSLNMPWEKSAIMKSGADFYLSKPVDLKVLQQILNSYLENNLGER</sequence>
<evidence type="ECO:0000259" key="11">
    <source>
        <dbReference type="PROSITE" id="PS50109"/>
    </source>
</evidence>
<evidence type="ECO:0000259" key="12">
    <source>
        <dbReference type="PROSITE" id="PS50110"/>
    </source>
</evidence>
<protein>
    <recommendedName>
        <fullName evidence="2">histidine kinase</fullName>
        <ecNumber evidence="2">2.7.13.3</ecNumber>
    </recommendedName>
</protein>
<dbReference type="FunFam" id="1.10.287.130:FF:000145">
    <property type="entry name" value="Sensory transduction histidine kinase"/>
    <property type="match status" value="1"/>
</dbReference>
<feature type="modified residue" description="4-aspartylphosphate" evidence="9">
    <location>
        <position position="521"/>
    </location>
</feature>
<dbReference type="InterPro" id="IPR005467">
    <property type="entry name" value="His_kinase_dom"/>
</dbReference>
<gene>
    <name evidence="13" type="ORF">COW36_14990</name>
</gene>
<keyword evidence="10" id="KW-0175">Coiled coil</keyword>
<dbReference type="SMART" id="SM00448">
    <property type="entry name" value="REC"/>
    <property type="match status" value="1"/>
</dbReference>
<comment type="caution">
    <text evidence="13">The sequence shown here is derived from an EMBL/GenBank/DDBJ whole genome shotgun (WGS) entry which is preliminary data.</text>
</comment>
<dbReference type="PROSITE" id="PS50109">
    <property type="entry name" value="HIS_KIN"/>
    <property type="match status" value="1"/>
</dbReference>
<name>A0A2M7G2R7_9BACT</name>
<dbReference type="InterPro" id="IPR001789">
    <property type="entry name" value="Sig_transdc_resp-reg_receiver"/>
</dbReference>
<keyword evidence="8" id="KW-0902">Two-component regulatory system</keyword>
<dbReference type="InterPro" id="IPR036890">
    <property type="entry name" value="HATPase_C_sf"/>
</dbReference>
<keyword evidence="4" id="KW-0808">Transferase</keyword>
<dbReference type="PRINTS" id="PR00344">
    <property type="entry name" value="BCTRLSENSOR"/>
</dbReference>
<evidence type="ECO:0000256" key="7">
    <source>
        <dbReference type="ARBA" id="ARBA00022840"/>
    </source>
</evidence>
<dbReference type="PANTHER" id="PTHR43047">
    <property type="entry name" value="TWO-COMPONENT HISTIDINE PROTEIN KINASE"/>
    <property type="match status" value="1"/>
</dbReference>
<keyword evidence="3 9" id="KW-0597">Phosphoprotein</keyword>
<dbReference type="InterPro" id="IPR036097">
    <property type="entry name" value="HisK_dim/P_sf"/>
</dbReference>
<dbReference type="InterPro" id="IPR003661">
    <property type="entry name" value="HisK_dim/P_dom"/>
</dbReference>
<keyword evidence="7" id="KW-0067">ATP-binding</keyword>
<evidence type="ECO:0000256" key="10">
    <source>
        <dbReference type="SAM" id="Coils"/>
    </source>
</evidence>
<dbReference type="InterPro" id="IPR003018">
    <property type="entry name" value="GAF"/>
</dbReference>
<evidence type="ECO:0000313" key="14">
    <source>
        <dbReference type="Proteomes" id="UP000231019"/>
    </source>
</evidence>
<dbReference type="Proteomes" id="UP000231019">
    <property type="component" value="Unassembled WGS sequence"/>
</dbReference>
<evidence type="ECO:0000256" key="3">
    <source>
        <dbReference type="ARBA" id="ARBA00022553"/>
    </source>
</evidence>
<dbReference type="SMART" id="SM00387">
    <property type="entry name" value="HATPase_c"/>
    <property type="match status" value="1"/>
</dbReference>
<dbReference type="SUPFAM" id="SSF52172">
    <property type="entry name" value="CheY-like"/>
    <property type="match status" value="1"/>
</dbReference>
<dbReference type="GO" id="GO:0005524">
    <property type="term" value="F:ATP binding"/>
    <property type="evidence" value="ECO:0007669"/>
    <property type="project" value="UniProtKB-KW"/>
</dbReference>
<dbReference type="InterPro" id="IPR004358">
    <property type="entry name" value="Sig_transdc_His_kin-like_C"/>
</dbReference>
<dbReference type="AlphaFoldDB" id="A0A2M7G2R7"/>
<dbReference type="SUPFAM" id="SSF55874">
    <property type="entry name" value="ATPase domain of HSP90 chaperone/DNA topoisomerase II/histidine kinase"/>
    <property type="match status" value="1"/>
</dbReference>
<dbReference type="Pfam" id="PF00072">
    <property type="entry name" value="Response_reg"/>
    <property type="match status" value="1"/>
</dbReference>
<dbReference type="Gene3D" id="3.30.450.40">
    <property type="match status" value="1"/>
</dbReference>
<dbReference type="Pfam" id="PF02518">
    <property type="entry name" value="HATPase_c"/>
    <property type="match status" value="1"/>
</dbReference>
<reference evidence="13 14" key="1">
    <citation type="submission" date="2017-09" db="EMBL/GenBank/DDBJ databases">
        <title>Depth-based differentiation of microbial function through sediment-hosted aquifers and enrichment of novel symbionts in the deep terrestrial subsurface.</title>
        <authorList>
            <person name="Probst A.J."/>
            <person name="Ladd B."/>
            <person name="Jarett J.K."/>
            <person name="Geller-Mcgrath D.E."/>
            <person name="Sieber C.M."/>
            <person name="Emerson J.B."/>
            <person name="Anantharaman K."/>
            <person name="Thomas B.C."/>
            <person name="Malmstrom R."/>
            <person name="Stieglmeier M."/>
            <person name="Klingl A."/>
            <person name="Woyke T."/>
            <person name="Ryan C.M."/>
            <person name="Banfield J.F."/>
        </authorList>
    </citation>
    <scope>NUCLEOTIDE SEQUENCE [LARGE SCALE GENOMIC DNA]</scope>
    <source>
        <strain evidence="13">CG17_big_fil_post_rev_8_21_14_2_50_48_46</strain>
    </source>
</reference>
<dbReference type="SUPFAM" id="SSF47384">
    <property type="entry name" value="Homodimeric domain of signal transducing histidine kinase"/>
    <property type="match status" value="1"/>
</dbReference>
<dbReference type="InterPro" id="IPR003594">
    <property type="entry name" value="HATPase_dom"/>
</dbReference>
<feature type="coiled-coil region" evidence="10">
    <location>
        <begin position="180"/>
        <end position="232"/>
    </location>
</feature>
<dbReference type="InterPro" id="IPR011006">
    <property type="entry name" value="CheY-like_superfamily"/>
</dbReference>
<dbReference type="CDD" id="cd00082">
    <property type="entry name" value="HisKA"/>
    <property type="match status" value="1"/>
</dbReference>
<dbReference type="SMART" id="SM00388">
    <property type="entry name" value="HisKA"/>
    <property type="match status" value="1"/>
</dbReference>
<comment type="catalytic activity">
    <reaction evidence="1">
        <text>ATP + protein L-histidine = ADP + protein N-phospho-L-histidine.</text>
        <dbReference type="EC" id="2.7.13.3"/>
    </reaction>
</comment>
<dbReference type="Gene3D" id="3.40.50.2300">
    <property type="match status" value="1"/>
</dbReference>
<dbReference type="Pfam" id="PF00512">
    <property type="entry name" value="HisKA"/>
    <property type="match status" value="1"/>
</dbReference>
<dbReference type="Pfam" id="PF13185">
    <property type="entry name" value="GAF_2"/>
    <property type="match status" value="1"/>
</dbReference>
<evidence type="ECO:0000256" key="9">
    <source>
        <dbReference type="PROSITE-ProRule" id="PRU00169"/>
    </source>
</evidence>
<feature type="domain" description="Response regulatory" evidence="12">
    <location>
        <begin position="472"/>
        <end position="588"/>
    </location>
</feature>
<dbReference type="GO" id="GO:0000155">
    <property type="term" value="F:phosphorelay sensor kinase activity"/>
    <property type="evidence" value="ECO:0007669"/>
    <property type="project" value="InterPro"/>
</dbReference>
<dbReference type="GO" id="GO:0009927">
    <property type="term" value="F:histidine phosphotransfer kinase activity"/>
    <property type="evidence" value="ECO:0007669"/>
    <property type="project" value="TreeGrafter"/>
</dbReference>
<evidence type="ECO:0000313" key="13">
    <source>
        <dbReference type="EMBL" id="PIW16015.1"/>
    </source>
</evidence>
<dbReference type="FunFam" id="3.30.565.10:FF:000037">
    <property type="entry name" value="Hybrid sensor histidine kinase/response regulator"/>
    <property type="match status" value="1"/>
</dbReference>
<keyword evidence="5" id="KW-0547">Nucleotide-binding</keyword>
<evidence type="ECO:0000256" key="2">
    <source>
        <dbReference type="ARBA" id="ARBA00012438"/>
    </source>
</evidence>
<dbReference type="PANTHER" id="PTHR43047:SF63">
    <property type="entry name" value="HISTIDINE KINASE"/>
    <property type="match status" value="1"/>
</dbReference>
<proteinExistence type="predicted"/>
<evidence type="ECO:0000256" key="1">
    <source>
        <dbReference type="ARBA" id="ARBA00000085"/>
    </source>
</evidence>
<keyword evidence="6" id="KW-0418">Kinase</keyword>
<dbReference type="SUPFAM" id="SSF55781">
    <property type="entry name" value="GAF domain-like"/>
    <property type="match status" value="1"/>
</dbReference>
<evidence type="ECO:0000256" key="8">
    <source>
        <dbReference type="ARBA" id="ARBA00023012"/>
    </source>
</evidence>
<organism evidence="13 14">
    <name type="scientific">bacterium (Candidatus Blackallbacteria) CG17_big_fil_post_rev_8_21_14_2_50_48_46</name>
    <dbReference type="NCBI Taxonomy" id="2014261"/>
    <lineage>
        <taxon>Bacteria</taxon>
        <taxon>Candidatus Blackallbacteria</taxon>
    </lineage>
</organism>
<evidence type="ECO:0000256" key="6">
    <source>
        <dbReference type="ARBA" id="ARBA00022777"/>
    </source>
</evidence>
<accession>A0A2M7G2R7</accession>
<dbReference type="CDD" id="cd16922">
    <property type="entry name" value="HATPase_EvgS-ArcB-TorS-like"/>
    <property type="match status" value="1"/>
</dbReference>
<dbReference type="GO" id="GO:0005886">
    <property type="term" value="C:plasma membrane"/>
    <property type="evidence" value="ECO:0007669"/>
    <property type="project" value="TreeGrafter"/>
</dbReference>
<dbReference type="Gene3D" id="1.10.287.130">
    <property type="match status" value="1"/>
</dbReference>
<feature type="domain" description="Histidine kinase" evidence="11">
    <location>
        <begin position="232"/>
        <end position="453"/>
    </location>
</feature>
<evidence type="ECO:0000256" key="4">
    <source>
        <dbReference type="ARBA" id="ARBA00022679"/>
    </source>
</evidence>
<dbReference type="EC" id="2.7.13.3" evidence="2"/>
<dbReference type="InterPro" id="IPR029016">
    <property type="entry name" value="GAF-like_dom_sf"/>
</dbReference>
<dbReference type="PROSITE" id="PS50110">
    <property type="entry name" value="RESPONSE_REGULATORY"/>
    <property type="match status" value="1"/>
</dbReference>
<dbReference type="Gene3D" id="3.30.565.10">
    <property type="entry name" value="Histidine kinase-like ATPase, C-terminal domain"/>
    <property type="match status" value="1"/>
</dbReference>